<sequence length="158" mass="17543">MSRAAARPLAERRTHHRRKSIQAHAGSVFRFYIGGNAIVSWYVAMTDPRSLLHLIASTPEGMVLAWAVMLIGAWALADAIINDVLPCRFRWPLALAQRHFILVGMAFGYVAQLYIAVSTARPASLLVYYVWHTSVIMAVAFIDATQRSKDQACKITAS</sequence>
<comment type="caution">
    <text evidence="2">The sequence shown here is derived from an EMBL/GenBank/DDBJ whole genome shotgun (WGS) entry which is preliminary data.</text>
</comment>
<evidence type="ECO:0000313" key="2">
    <source>
        <dbReference type="EMBL" id="NGZ86403.1"/>
    </source>
</evidence>
<dbReference type="RefSeq" id="WP_166106253.1">
    <property type="nucleotide sequence ID" value="NZ_JAADJT010000009.1"/>
</dbReference>
<keyword evidence="1" id="KW-0472">Membrane</keyword>
<feature type="transmembrane region" description="Helical" evidence="1">
    <location>
        <begin position="101"/>
        <end position="120"/>
    </location>
</feature>
<name>A0ABX0FP57_9BURK</name>
<accession>A0ABX0FP57</accession>
<keyword evidence="1" id="KW-0812">Transmembrane</keyword>
<gene>
    <name evidence="2" type="ORF">GW587_19350</name>
</gene>
<reference evidence="3" key="1">
    <citation type="submission" date="2023-07" db="EMBL/GenBank/DDBJ databases">
        <title>Duganella aceri sp. nov., isolated from tree sap.</title>
        <authorList>
            <person name="Kim I.S."/>
        </authorList>
    </citation>
    <scope>NUCLEOTIDE SEQUENCE [LARGE SCALE GENOMIC DNA]</scope>
    <source>
        <strain evidence="3">SAP-35</strain>
    </source>
</reference>
<dbReference type="Proteomes" id="UP000666369">
    <property type="component" value="Unassembled WGS sequence"/>
</dbReference>
<evidence type="ECO:0008006" key="4">
    <source>
        <dbReference type="Google" id="ProtNLM"/>
    </source>
</evidence>
<protein>
    <recommendedName>
        <fullName evidence="4">MFS transporter</fullName>
    </recommendedName>
</protein>
<evidence type="ECO:0000313" key="3">
    <source>
        <dbReference type="Proteomes" id="UP000666369"/>
    </source>
</evidence>
<keyword evidence="3" id="KW-1185">Reference proteome</keyword>
<proteinExistence type="predicted"/>
<feature type="transmembrane region" description="Helical" evidence="1">
    <location>
        <begin position="126"/>
        <end position="144"/>
    </location>
</feature>
<organism evidence="2 3">
    <name type="scientific">Duganella aceris</name>
    <dbReference type="NCBI Taxonomy" id="2703883"/>
    <lineage>
        <taxon>Bacteria</taxon>
        <taxon>Pseudomonadati</taxon>
        <taxon>Pseudomonadota</taxon>
        <taxon>Betaproteobacteria</taxon>
        <taxon>Burkholderiales</taxon>
        <taxon>Oxalobacteraceae</taxon>
        <taxon>Telluria group</taxon>
        <taxon>Duganella</taxon>
    </lineage>
</organism>
<keyword evidence="1" id="KW-1133">Transmembrane helix</keyword>
<evidence type="ECO:0000256" key="1">
    <source>
        <dbReference type="SAM" id="Phobius"/>
    </source>
</evidence>
<feature type="transmembrane region" description="Helical" evidence="1">
    <location>
        <begin position="21"/>
        <end position="43"/>
    </location>
</feature>
<feature type="transmembrane region" description="Helical" evidence="1">
    <location>
        <begin position="63"/>
        <end position="81"/>
    </location>
</feature>
<dbReference type="EMBL" id="JAADJT010000009">
    <property type="protein sequence ID" value="NGZ86403.1"/>
    <property type="molecule type" value="Genomic_DNA"/>
</dbReference>